<gene>
    <name evidence="1" type="ORF">A3G52_01150</name>
</gene>
<name>A0A1G2P198_9BACT</name>
<evidence type="ECO:0000313" key="2">
    <source>
        <dbReference type="Proteomes" id="UP000177269"/>
    </source>
</evidence>
<dbReference type="EMBL" id="MHSK01000020">
    <property type="protein sequence ID" value="OHA42053.1"/>
    <property type="molecule type" value="Genomic_DNA"/>
</dbReference>
<sequence>MSTEFASVDLTAGQLNAIVKKLGGHDGAIKFLQDKLTVSEPTRNWREQDGVIYFSVTSDGTTGPQWIERLEGKGFRLSDYAKSVLRSPDFKPTSGVTTEIAILKGMLFADNDRITKKIRAEADKRKLTKSNAEVACLIRENFSDKEIEALGLWWIVAMHEPIKDSGGGPSLLGADRYDGGRWLNACCVDGPGYGWFREDGFAFVVSQVGPQN</sequence>
<reference evidence="1 2" key="1">
    <citation type="journal article" date="2016" name="Nat. Commun.">
        <title>Thousands of microbial genomes shed light on interconnected biogeochemical processes in an aquifer system.</title>
        <authorList>
            <person name="Anantharaman K."/>
            <person name="Brown C.T."/>
            <person name="Hug L.A."/>
            <person name="Sharon I."/>
            <person name="Castelle C.J."/>
            <person name="Probst A.J."/>
            <person name="Thomas B.C."/>
            <person name="Singh A."/>
            <person name="Wilkins M.J."/>
            <person name="Karaoz U."/>
            <person name="Brodie E.L."/>
            <person name="Williams K.H."/>
            <person name="Hubbard S.S."/>
            <person name="Banfield J.F."/>
        </authorList>
    </citation>
    <scope>NUCLEOTIDE SEQUENCE [LARGE SCALE GENOMIC DNA]</scope>
</reference>
<evidence type="ECO:0000313" key="1">
    <source>
        <dbReference type="EMBL" id="OHA42053.1"/>
    </source>
</evidence>
<comment type="caution">
    <text evidence="1">The sequence shown here is derived from an EMBL/GenBank/DDBJ whole genome shotgun (WGS) entry which is preliminary data.</text>
</comment>
<accession>A0A1G2P198</accession>
<dbReference type="Proteomes" id="UP000177269">
    <property type="component" value="Unassembled WGS sequence"/>
</dbReference>
<organism evidence="1 2">
    <name type="scientific">Candidatus Taylorbacteria bacterium RIFCSPLOWO2_12_FULL_43_20</name>
    <dbReference type="NCBI Taxonomy" id="1802332"/>
    <lineage>
        <taxon>Bacteria</taxon>
        <taxon>Candidatus Tayloriibacteriota</taxon>
    </lineage>
</organism>
<dbReference type="AlphaFoldDB" id="A0A1G2P198"/>
<protein>
    <submittedName>
        <fullName evidence="1">Uncharacterized protein</fullName>
    </submittedName>
</protein>
<proteinExistence type="predicted"/>